<evidence type="ECO:0000313" key="2">
    <source>
        <dbReference type="EMBL" id="OBY11899.1"/>
    </source>
</evidence>
<protein>
    <recommendedName>
        <fullName evidence="1">Tip attachment protein J central straight fiber domain-containing protein</fullName>
    </recommendedName>
</protein>
<dbReference type="EMBL" id="MAPZ01000010">
    <property type="protein sequence ID" value="OBY11899.1"/>
    <property type="molecule type" value="Genomic_DNA"/>
</dbReference>
<feature type="domain" description="Tip attachment protein J central straight fiber" evidence="1">
    <location>
        <begin position="818"/>
        <end position="918"/>
    </location>
</feature>
<dbReference type="Pfam" id="PF09327">
    <property type="entry name" value="Phage_Tail_Tip"/>
    <property type="match status" value="1"/>
</dbReference>
<dbReference type="OrthoDB" id="2618258at2"/>
<accession>A0A1B8RSV6</accession>
<comment type="caution">
    <text evidence="2">The sequence shown here is derived from an EMBL/GenBank/DDBJ whole genome shotgun (WGS) entry which is preliminary data.</text>
</comment>
<name>A0A1B8RSV6_9CLOT</name>
<keyword evidence="3" id="KW-1185">Reference proteome</keyword>
<dbReference type="RefSeq" id="WP_065254312.1">
    <property type="nucleotide sequence ID" value="NZ_MAPZ01000010.1"/>
</dbReference>
<reference evidence="2 3" key="1">
    <citation type="submission" date="2016-06" db="EMBL/GenBank/DDBJ databases">
        <authorList>
            <person name="Kjaerup R.B."/>
            <person name="Dalgaard T.S."/>
            <person name="Juul-Madsen H.R."/>
        </authorList>
    </citation>
    <scope>NUCLEOTIDE SEQUENCE [LARGE SCALE GENOMIC DNA]</scope>
    <source>
        <strain evidence="2 3">373-A1</strain>
    </source>
</reference>
<dbReference type="eggNOG" id="COG4926">
    <property type="taxonomic scope" value="Bacteria"/>
</dbReference>
<evidence type="ECO:0000313" key="3">
    <source>
        <dbReference type="Proteomes" id="UP000092714"/>
    </source>
</evidence>
<dbReference type="Proteomes" id="UP000092714">
    <property type="component" value="Unassembled WGS sequence"/>
</dbReference>
<proteinExistence type="predicted"/>
<dbReference type="InterPro" id="IPR015406">
    <property type="entry name" value="GpJ_CSF"/>
</dbReference>
<dbReference type="AlphaFoldDB" id="A0A1B8RSV6"/>
<sequence length="1136" mass="120708">MYSVSPIYLNKIKEPTRTVAIKVIIGDRILDNTEVQSLNVEYTFGNNGIPAIGGVTSSKLSLELLRIGNTPSYFTTQTIKPSVAIDDGIGNLMWVPLGTFYPNPDSIKRTDNKVSIECFDIIESYSNVKYESGLKYPTSVTNVVNELKNKYKVIFKDVVLPNVNVKVLPTGSIRDVLMIIAELLTANCLVNRDNEIEFRSFNTVEFDLDTNNYIDFTLKSDSNIKISKLICKKGEDIFQCGDDTGATLEFENESISSNAELKVIYDRMFPFTYPSYDLKVQGMPHLECGDIIKLTDKKSVLRSIPIGVHKLSFNGGLISNISANVPSTNNSVGSTGNKSISQTANNALINSIKANEILAGNITADNLAANCITADKIDAKAITADKIKAVVIEAINASIEEATIDSAKIDVSEIASIVAKDLVVGNAQITDLEAEKIKTGNLIADVMKANAITAINLNASNATIDSAKIGNLSSDKMSTNVIDAINAYIGDATIDSAKIGNLDAHKITTGDLSADRIKAGVISAINLSTDTATINSAKIGNLSADKITTGDISTDRMKANAINAVNATIGDAVISSAKIANLDASKITTGTLNADRIKAGSIDATKINSETISAIEVSAGELVANKIASGEIKVGNANIVDGTISGAKIAKVSISEAQIAKATITDASIKSLNANKITAGKIDATKVNISSTSGKLSIADNTITIKDNQATPRTRVQIGLDARGNYGIYVLNASGQAIFDSEKGVLAPEGLNSNVVTTDKIRDEAIGSSKLNIDELFVGDNAFIKSLKAVEIDAANITTGKISSERLDINGLVSFDALDKTLQPIFDVQGDKTYINGGMIAANTIKSDKIDLLSGLTVNGADGKPVFAIGKVDGEDGIGTVEINGWLHSSNYVKGKSGYSINTDGTAEINQATIRGTLDVLDAGVTNTGTAATDVRIWAGGSYENRASAKFRVNKNGDLYATNATLAGILYGEIESNNLHVKDSILTIKDKVKLSETSCSFNTDVTINNKVKYSTGNNSLELKDTNFMVNSAQASVSIDKSSGAYGGLNIIGCSQGHHIFRGSTASDKLGTLVIDAEGNQGQRGDFSFTRKNYAEKCKVDIDGDLTICEKINSTVQQIEMRSVKNSSWDGWGFYAN</sequence>
<organism evidence="2 3">
    <name type="scientific">Clostridium paraputrificum</name>
    <dbReference type="NCBI Taxonomy" id="29363"/>
    <lineage>
        <taxon>Bacteria</taxon>
        <taxon>Bacillati</taxon>
        <taxon>Bacillota</taxon>
        <taxon>Clostridia</taxon>
        <taxon>Eubacteriales</taxon>
        <taxon>Clostridiaceae</taxon>
        <taxon>Clostridium</taxon>
    </lineage>
</organism>
<gene>
    <name evidence="2" type="ORF">CP373A1_02965</name>
</gene>
<evidence type="ECO:0000259" key="1">
    <source>
        <dbReference type="Pfam" id="PF09327"/>
    </source>
</evidence>